<evidence type="ECO:0000259" key="3">
    <source>
        <dbReference type="Pfam" id="PF16344"/>
    </source>
</evidence>
<keyword evidence="1" id="KW-0472">Membrane</keyword>
<proteinExistence type="predicted"/>
<keyword evidence="1" id="KW-0812">Transmembrane</keyword>
<organism evidence="4 5">
    <name type="scientific">Spirosoma montaniterrae</name>
    <dbReference type="NCBI Taxonomy" id="1178516"/>
    <lineage>
        <taxon>Bacteria</taxon>
        <taxon>Pseudomonadati</taxon>
        <taxon>Bacteroidota</taxon>
        <taxon>Cytophagia</taxon>
        <taxon>Cytophagales</taxon>
        <taxon>Cytophagaceae</taxon>
        <taxon>Spirosoma</taxon>
    </lineage>
</organism>
<dbReference type="InterPro" id="IPR006860">
    <property type="entry name" value="FecR"/>
</dbReference>
<keyword evidence="5" id="KW-1185">Reference proteome</keyword>
<dbReference type="KEGG" id="smon:AWR27_11160"/>
<dbReference type="Proteomes" id="UP000187941">
    <property type="component" value="Chromosome"/>
</dbReference>
<dbReference type="Pfam" id="PF16344">
    <property type="entry name" value="FecR_C"/>
    <property type="match status" value="1"/>
</dbReference>
<dbReference type="GO" id="GO:0016989">
    <property type="term" value="F:sigma factor antagonist activity"/>
    <property type="evidence" value="ECO:0007669"/>
    <property type="project" value="TreeGrafter"/>
</dbReference>
<dbReference type="InterPro" id="IPR032508">
    <property type="entry name" value="FecR_C"/>
</dbReference>
<dbReference type="OrthoDB" id="645173at2"/>
<reference evidence="4 5" key="1">
    <citation type="submission" date="2016-01" db="EMBL/GenBank/DDBJ databases">
        <authorList>
            <person name="Oliw E.H."/>
        </authorList>
    </citation>
    <scope>NUCLEOTIDE SEQUENCE [LARGE SCALE GENOMIC DNA]</scope>
    <source>
        <strain evidence="4 5">DY10</strain>
    </source>
</reference>
<dbReference type="Pfam" id="PF04773">
    <property type="entry name" value="FecR"/>
    <property type="match status" value="1"/>
</dbReference>
<dbReference type="AlphaFoldDB" id="A0A1P9WWW6"/>
<dbReference type="Gene3D" id="3.55.50.30">
    <property type="match status" value="1"/>
</dbReference>
<keyword evidence="1" id="KW-1133">Transmembrane helix</keyword>
<dbReference type="RefSeq" id="WP_077131267.1">
    <property type="nucleotide sequence ID" value="NZ_CP014263.1"/>
</dbReference>
<protein>
    <submittedName>
        <fullName evidence="4">Iron dicitrate transport regulator FecR</fullName>
    </submittedName>
</protein>
<evidence type="ECO:0000256" key="1">
    <source>
        <dbReference type="SAM" id="Phobius"/>
    </source>
</evidence>
<sequence length="371" mass="41962">MQSYRDFDPEELAADPLFQRWKLQNDPEASTFWTEWLRQNPDRQTLVATATALLTAIDQHYAESVDKLIPLSDQEIGLEMSRLRQSLKVRQQPFRWIQYAPVRYAAAASVLLLLGFFGWYWLRSTPARPAVTYEELVARQPDPLEEIVNTEGKAMLVTLPDRSTILVYPKSRISYPKQFAGAKREVFLQGKAFFNVTKDPSKPFFVYANNLITRVLGTSFNIQTNELNRQVKVVVRTGRVSVYAADKPAPNRKADSSGSGVVLTPNQQLVFSATDSRLTKSLVAEPVILPQIESQAGFRFHRTPIADVFATLEKAYGVRIEYNAALMQNCYLTASLTNEPFMEKLDLICRTVNADYQQVDGNIVVHAQGCD</sequence>
<evidence type="ECO:0000313" key="5">
    <source>
        <dbReference type="Proteomes" id="UP000187941"/>
    </source>
</evidence>
<feature type="domain" description="Protein FecR C-terminal" evidence="3">
    <location>
        <begin position="298"/>
        <end position="364"/>
    </location>
</feature>
<accession>A0A1P9WWW6</accession>
<dbReference type="PIRSF" id="PIRSF018266">
    <property type="entry name" value="FecR"/>
    <property type="match status" value="1"/>
</dbReference>
<evidence type="ECO:0000259" key="2">
    <source>
        <dbReference type="Pfam" id="PF04773"/>
    </source>
</evidence>
<name>A0A1P9WWW6_9BACT</name>
<gene>
    <name evidence="4" type="ORF">AWR27_11160</name>
</gene>
<dbReference type="PANTHER" id="PTHR30273:SF2">
    <property type="entry name" value="PROTEIN FECR"/>
    <property type="match status" value="1"/>
</dbReference>
<feature type="domain" description="FecR protein" evidence="2">
    <location>
        <begin position="149"/>
        <end position="240"/>
    </location>
</feature>
<dbReference type="STRING" id="1178516.AWR27_11160"/>
<evidence type="ECO:0000313" key="4">
    <source>
        <dbReference type="EMBL" id="AQG79833.1"/>
    </source>
</evidence>
<dbReference type="Gene3D" id="2.60.120.1440">
    <property type="match status" value="1"/>
</dbReference>
<dbReference type="PANTHER" id="PTHR30273">
    <property type="entry name" value="PERIPLASMIC SIGNAL SENSOR AND SIGMA FACTOR ACTIVATOR FECR-RELATED"/>
    <property type="match status" value="1"/>
</dbReference>
<dbReference type="InterPro" id="IPR012373">
    <property type="entry name" value="Ferrdict_sens_TM"/>
</dbReference>
<feature type="transmembrane region" description="Helical" evidence="1">
    <location>
        <begin position="104"/>
        <end position="122"/>
    </location>
</feature>
<dbReference type="EMBL" id="CP014263">
    <property type="protein sequence ID" value="AQG79833.1"/>
    <property type="molecule type" value="Genomic_DNA"/>
</dbReference>